<dbReference type="InterPro" id="IPR011710">
    <property type="entry name" value="Coatomer_bsu_C"/>
</dbReference>
<dbReference type="Proteomes" id="UP000811609">
    <property type="component" value="Chromosome 1"/>
</dbReference>
<gene>
    <name evidence="14" type="ORF">CIPAW_01G111600</name>
</gene>
<evidence type="ECO:0000259" key="13">
    <source>
        <dbReference type="Pfam" id="PF14806"/>
    </source>
</evidence>
<comment type="subunit">
    <text evidence="10">Oligomeric complex that consists of at least the alpha, beta, beta', gamma, delta, epsilon and zeta subunits.</text>
</comment>
<dbReference type="PANTHER" id="PTHR10635">
    <property type="entry name" value="COATOMER SUBUNIT BETA"/>
    <property type="match status" value="1"/>
</dbReference>
<feature type="domain" description="Clathrin/coatomer adaptor adaptin-like N-terminal" evidence="11">
    <location>
        <begin position="12"/>
        <end position="335"/>
    </location>
</feature>
<dbReference type="GO" id="GO:0006891">
    <property type="term" value="P:intra-Golgi vesicle-mediated transport"/>
    <property type="evidence" value="ECO:0007669"/>
    <property type="project" value="TreeGrafter"/>
</dbReference>
<dbReference type="GO" id="GO:0000139">
    <property type="term" value="C:Golgi membrane"/>
    <property type="evidence" value="ECO:0007669"/>
    <property type="project" value="UniProtKB-SubCell"/>
</dbReference>
<keyword evidence="9 10" id="KW-0968">Cytoplasmic vesicle</keyword>
<organism evidence="14 15">
    <name type="scientific">Carya illinoinensis</name>
    <name type="common">Pecan</name>
    <dbReference type="NCBI Taxonomy" id="32201"/>
    <lineage>
        <taxon>Eukaryota</taxon>
        <taxon>Viridiplantae</taxon>
        <taxon>Streptophyta</taxon>
        <taxon>Embryophyta</taxon>
        <taxon>Tracheophyta</taxon>
        <taxon>Spermatophyta</taxon>
        <taxon>Magnoliopsida</taxon>
        <taxon>eudicotyledons</taxon>
        <taxon>Gunneridae</taxon>
        <taxon>Pentapetalae</taxon>
        <taxon>rosids</taxon>
        <taxon>fabids</taxon>
        <taxon>Fagales</taxon>
        <taxon>Juglandaceae</taxon>
        <taxon>Carya</taxon>
    </lineage>
</organism>
<reference evidence="14" key="1">
    <citation type="submission" date="2020-12" db="EMBL/GenBank/DDBJ databases">
        <title>WGS assembly of Carya illinoinensis cv. Pawnee.</title>
        <authorList>
            <person name="Platts A."/>
            <person name="Shu S."/>
            <person name="Wright S."/>
            <person name="Barry K."/>
            <person name="Edger P."/>
            <person name="Pires J.C."/>
            <person name="Schmutz J."/>
        </authorList>
    </citation>
    <scope>NUCLEOTIDE SEQUENCE</scope>
    <source>
        <tissue evidence="14">Leaf</tissue>
    </source>
</reference>
<dbReference type="InterPro" id="IPR002553">
    <property type="entry name" value="Clathrin/coatomer_adapt-like_N"/>
</dbReference>
<keyword evidence="4" id="KW-0677">Repeat</keyword>
<protein>
    <recommendedName>
        <fullName evidence="10">Coatomer subunit beta</fullName>
    </recommendedName>
    <alternativeName>
        <fullName evidence="10">Beta-coat protein</fullName>
    </alternativeName>
</protein>
<keyword evidence="2 10" id="KW-0813">Transport</keyword>
<comment type="caution">
    <text evidence="14">The sequence shown here is derived from an EMBL/GenBank/DDBJ whole genome shotgun (WGS) entry which is preliminary data.</text>
</comment>
<evidence type="ECO:0000313" key="14">
    <source>
        <dbReference type="EMBL" id="KAG6667592.1"/>
    </source>
</evidence>
<dbReference type="AlphaFoldDB" id="A0A8T1RNE6"/>
<dbReference type="GO" id="GO:0030126">
    <property type="term" value="C:COPI vesicle coat"/>
    <property type="evidence" value="ECO:0007669"/>
    <property type="project" value="InterPro"/>
</dbReference>
<dbReference type="Pfam" id="PF01602">
    <property type="entry name" value="Adaptin_N"/>
    <property type="match status" value="1"/>
</dbReference>
<evidence type="ECO:0000256" key="6">
    <source>
        <dbReference type="ARBA" id="ARBA00022927"/>
    </source>
</evidence>
<keyword evidence="7 10" id="KW-0333">Golgi apparatus</keyword>
<accession>A0A8T1RNE6</accession>
<dbReference type="Pfam" id="PF14806">
    <property type="entry name" value="Coatomer_b_Cpla"/>
    <property type="match status" value="1"/>
</dbReference>
<keyword evidence="3 10" id="KW-0963">Cytoplasm</keyword>
<proteinExistence type="predicted"/>
<keyword evidence="5 10" id="KW-0931">ER-Golgi transport</keyword>
<dbReference type="GO" id="GO:0006886">
    <property type="term" value="P:intracellular protein transport"/>
    <property type="evidence" value="ECO:0007669"/>
    <property type="project" value="InterPro"/>
</dbReference>
<evidence type="ECO:0000256" key="7">
    <source>
        <dbReference type="ARBA" id="ARBA00023034"/>
    </source>
</evidence>
<evidence type="ECO:0000256" key="9">
    <source>
        <dbReference type="ARBA" id="ARBA00023329"/>
    </source>
</evidence>
<evidence type="ECO:0000259" key="11">
    <source>
        <dbReference type="Pfam" id="PF01602"/>
    </source>
</evidence>
<comment type="function">
    <text evidence="10">The coatomer is a cytosolic protein complex that binds to dilysine motifs and reversibly associates with Golgi non-clathrin-coated vesicles, which further mediate biosynthetic protein transport from the ER, via the Golgi up to the trans Golgi network. Coatomer complex is required for budding from Golgi membranes, and is essential for the retrograde Golgi-to-ER transport of dilysine-tagged proteins.</text>
</comment>
<evidence type="ECO:0000259" key="12">
    <source>
        <dbReference type="Pfam" id="PF07718"/>
    </source>
</evidence>
<dbReference type="InterPro" id="IPR029446">
    <property type="entry name" value="COPB1_appendage_platform_dom"/>
</dbReference>
<keyword evidence="6 10" id="KW-0653">Protein transport</keyword>
<evidence type="ECO:0000256" key="2">
    <source>
        <dbReference type="ARBA" id="ARBA00022448"/>
    </source>
</evidence>
<evidence type="ECO:0000256" key="10">
    <source>
        <dbReference type="PIRNR" id="PIRNR005727"/>
    </source>
</evidence>
<dbReference type="PIRSF" id="PIRSF005727">
    <property type="entry name" value="Coatomer_beta_subunit"/>
    <property type="match status" value="1"/>
</dbReference>
<evidence type="ECO:0000256" key="8">
    <source>
        <dbReference type="ARBA" id="ARBA00023136"/>
    </source>
</evidence>
<keyword evidence="8 10" id="KW-0472">Membrane</keyword>
<dbReference type="PANTHER" id="PTHR10635:SF0">
    <property type="entry name" value="COATOMER SUBUNIT BETA"/>
    <property type="match status" value="1"/>
</dbReference>
<dbReference type="GO" id="GO:0006888">
    <property type="term" value="P:endoplasmic reticulum to Golgi vesicle-mediated transport"/>
    <property type="evidence" value="ECO:0007669"/>
    <property type="project" value="TreeGrafter"/>
</dbReference>
<dbReference type="GO" id="GO:0005198">
    <property type="term" value="F:structural molecule activity"/>
    <property type="evidence" value="ECO:0007669"/>
    <property type="project" value="InterPro"/>
</dbReference>
<dbReference type="Pfam" id="PF07718">
    <property type="entry name" value="Coatamer_beta_C"/>
    <property type="match status" value="1"/>
</dbReference>
<dbReference type="EMBL" id="CM031809">
    <property type="protein sequence ID" value="KAG6667592.1"/>
    <property type="molecule type" value="Genomic_DNA"/>
</dbReference>
<evidence type="ECO:0000256" key="5">
    <source>
        <dbReference type="ARBA" id="ARBA00022892"/>
    </source>
</evidence>
<name>A0A8T1RNE6_CARIL</name>
<feature type="domain" description="Coatomer beta subunit appendage platform" evidence="13">
    <location>
        <begin position="682"/>
        <end position="809"/>
    </location>
</feature>
<feature type="domain" description="Coatomer beta subunit C-terminal" evidence="12">
    <location>
        <begin position="538"/>
        <end position="676"/>
    </location>
</feature>
<evidence type="ECO:0000256" key="3">
    <source>
        <dbReference type="ARBA" id="ARBA00022490"/>
    </source>
</evidence>
<evidence type="ECO:0000313" key="15">
    <source>
        <dbReference type="Proteomes" id="UP000811609"/>
    </source>
</evidence>
<comment type="subcellular location">
    <subcellularLocation>
        <location evidence="10">Cytoplasm</location>
    </subcellularLocation>
    <subcellularLocation>
        <location evidence="1 10">Golgi apparatus membrane</location>
        <topology evidence="1 10">Peripheral membrane protein</topology>
        <orientation evidence="1 10">Cytoplasmic side</orientation>
    </subcellularLocation>
    <subcellularLocation>
        <location evidence="10">Cytoplasmic vesicle</location>
        <location evidence="10">COPI-coated vesicle membrane</location>
        <topology evidence="10">Peripheral membrane protein</topology>
        <orientation evidence="10">Cytoplasmic side</orientation>
    </subcellularLocation>
</comment>
<evidence type="ECO:0000256" key="1">
    <source>
        <dbReference type="ARBA" id="ARBA00004255"/>
    </source>
</evidence>
<evidence type="ECO:0000256" key="4">
    <source>
        <dbReference type="ARBA" id="ARBA00022737"/>
    </source>
</evidence>
<dbReference type="InterPro" id="IPR016460">
    <property type="entry name" value="COPB1"/>
</dbReference>
<keyword evidence="15" id="KW-1185">Reference proteome</keyword>
<sequence length="817" mass="90905">MAKHYLSFSSQLHPYIRRNAILAVMSIYKLPQGEQLLVDAPDMIEKVLSTEQDQSAKRNAFLMLFTCAQDRAINYLLTHVDRVSEWGESLQMVVLELIRKVCRTNRGEKGKYIKIIISLLNATSTAVIYECASTLVSLSSAPTAIRAAANTYCQLLLSQSDNNVKLIVLDRLNELKSSHRDIMVDMIMDVLRALSSPNLDIRRKTIDIVLELITPRNINEVVLTLKKEVVKTQSGELEKNGEYRQMLIQAIHSCAIKFPEVASTVVHLLMDFLGDSNVGSAVDVVVFVREIIETNPKLRVSIITRLLDTFYQIRAARVCSGALWIIGEYCLSLSEVGSGIATIKQCLGELPFYSVSEEEEATDSSKKDQQVNSITISSKRPAILADGTYATQSAASENAFSLPTLVQGSLASGNLRSLLLTGDFFLGAVVAYTLTKLVLRLEEVQPSKVEVNRASTQALLIMVSMLQLGQSPVLPHPIDSDSYDRIVLCIRLLCNTGDEIRKIWLQSCRLSFVKMLSEKQLREIEELKAKAQISHAQPDDLIDFYHLKSRKGMSQLELEDEVQDDLKRATGEFVKDGDDANKLNRILQLTGFSDPVYAEAYVTVHHYDIVLDVTVINRTKDTLQNLCLELATMGDLKLVERPQNYTLAPESSKQIKANIKVSSTETGVIFGNIVYETSNVHERTVVVLNDIHIDIMDYISPAVCSDAAFRTMWAEFEWENKVAVNTVIQDEKEFLDHVIKSTNMKCLTAPSALDGECGFLAANLYAKSVFGEDALVNVSIEKQADGKLSGYIRIRSKTQGIALSLGDKITLKQKGAS</sequence>